<reference evidence="1" key="1">
    <citation type="submission" date="2019-08" db="EMBL/GenBank/DDBJ databases">
        <title>Genome sequence of Clostridiales bacterium MT110.</title>
        <authorList>
            <person name="Cao J."/>
        </authorList>
    </citation>
    <scope>NUCLEOTIDE SEQUENCE</scope>
    <source>
        <strain evidence="1">MT110</strain>
    </source>
</reference>
<proteinExistence type="predicted"/>
<gene>
    <name evidence="1" type="ORF">FRZ06_15410</name>
</gene>
<organism evidence="1 2">
    <name type="scientific">Anoxybacterium hadale</name>
    <dbReference type="NCBI Taxonomy" id="3408580"/>
    <lineage>
        <taxon>Bacteria</taxon>
        <taxon>Bacillati</taxon>
        <taxon>Bacillota</taxon>
        <taxon>Clostridia</taxon>
        <taxon>Peptostreptococcales</taxon>
        <taxon>Anaerovoracaceae</taxon>
        <taxon>Anoxybacterium</taxon>
    </lineage>
</organism>
<protein>
    <submittedName>
        <fullName evidence="1">Crp/Fnr family transcriptional regulator</fullName>
    </submittedName>
</protein>
<evidence type="ECO:0000313" key="2">
    <source>
        <dbReference type="Proteomes" id="UP000594014"/>
    </source>
</evidence>
<sequence>MTTMENIACLSKSRLFQGIERKELEDVCRFVVPSEGKFLKNQIIVNQGEVLSRVGILKKGTAFNTKYHFNGNEQILRIYRQGEVLSLDAVSTTLSTSPVTIVSQSDSSVLFLTYKRIFETPEIDCSLKERILFNSSEILGNELIRLMYKIDVLSKRTLQERILTYLSLIREKNNSDTFEIDMNQEQLAQYLCVNRSALSKELNLMRRKGMIHYRGKRYTLIQAIR</sequence>
<name>A0ACD1AED0_9FIRM</name>
<accession>A0ACD1AED0</accession>
<keyword evidence="2" id="KW-1185">Reference proteome</keyword>
<evidence type="ECO:0000313" key="1">
    <source>
        <dbReference type="EMBL" id="QOX64629.1"/>
    </source>
</evidence>
<dbReference type="Proteomes" id="UP000594014">
    <property type="component" value="Chromosome"/>
</dbReference>
<dbReference type="EMBL" id="CP042469">
    <property type="protein sequence ID" value="QOX64629.1"/>
    <property type="molecule type" value="Genomic_DNA"/>
</dbReference>